<dbReference type="Pfam" id="PF20073">
    <property type="entry name" value="DUF6469"/>
    <property type="match status" value="1"/>
</dbReference>
<dbReference type="AlphaFoldDB" id="A0AAX6HGR4"/>
<evidence type="ECO:0000313" key="4">
    <source>
        <dbReference type="EMBL" id="KAJ6839922.1"/>
    </source>
</evidence>
<keyword evidence="4" id="KW-0378">Hydrolase</keyword>
<evidence type="ECO:0000313" key="5">
    <source>
        <dbReference type="Proteomes" id="UP001140949"/>
    </source>
</evidence>
<proteinExistence type="predicted"/>
<dbReference type="InterPro" id="IPR045529">
    <property type="entry name" value="DUF6469"/>
</dbReference>
<evidence type="ECO:0000259" key="2">
    <source>
        <dbReference type="Pfam" id="PF13086"/>
    </source>
</evidence>
<dbReference type="InterPro" id="IPR041677">
    <property type="entry name" value="DNA2/NAM7_AAA_11"/>
</dbReference>
<comment type="caution">
    <text evidence="4">The sequence shown here is derived from an EMBL/GenBank/DDBJ whole genome shotgun (WGS) entry which is preliminary data.</text>
</comment>
<feature type="region of interest" description="Disordered" evidence="1">
    <location>
        <begin position="1"/>
        <end position="20"/>
    </location>
</feature>
<name>A0AAX6HGR4_IRIPA</name>
<sequence length="354" mass="39645">MGRKEREGREKEKEGGEKKPKGDLARLIFSWSLADICNKDLFKHNVAKIPNTFKSLEGYLMSFVFPFLEELRADLSSCFEALSQAPFVNILTLQRTNSKKTSSYCILVGSATNASHGGGNRICKPKRGDVFVLSNVKPTDVSDLNQYDNPYNVALVTKGGDYDVQLPPNTYIIISSNAIDDTRYKEKEKKTDFLFAVYLFNITTYRRIWNALNVKPMKDGEITLIEETLYTDPLVLSSKDVTDLPPISSMDSLLQFGLNESQNNAVLSCISARHCYNKNSVKLIWGPPGIGKTKTVCALLWMLHKGKCRTLTCAPTNTAVVQVVSRLLVLVKEHPAHDALYLWGISYYLGIRIG</sequence>
<organism evidence="4 5">
    <name type="scientific">Iris pallida</name>
    <name type="common">Sweet iris</name>
    <dbReference type="NCBI Taxonomy" id="29817"/>
    <lineage>
        <taxon>Eukaryota</taxon>
        <taxon>Viridiplantae</taxon>
        <taxon>Streptophyta</taxon>
        <taxon>Embryophyta</taxon>
        <taxon>Tracheophyta</taxon>
        <taxon>Spermatophyta</taxon>
        <taxon>Magnoliopsida</taxon>
        <taxon>Liliopsida</taxon>
        <taxon>Asparagales</taxon>
        <taxon>Iridaceae</taxon>
        <taxon>Iridoideae</taxon>
        <taxon>Irideae</taxon>
        <taxon>Iris</taxon>
    </lineage>
</organism>
<dbReference type="GO" id="GO:0004386">
    <property type="term" value="F:helicase activity"/>
    <property type="evidence" value="ECO:0007669"/>
    <property type="project" value="UniProtKB-KW"/>
</dbReference>
<keyword evidence="4" id="KW-0547">Nucleotide-binding</keyword>
<keyword evidence="4" id="KW-0067">ATP-binding</keyword>
<accession>A0AAX6HGR4</accession>
<evidence type="ECO:0000259" key="3">
    <source>
        <dbReference type="Pfam" id="PF20073"/>
    </source>
</evidence>
<keyword evidence="5" id="KW-1185">Reference proteome</keyword>
<gene>
    <name evidence="4" type="ORF">M6B38_311100</name>
</gene>
<dbReference type="InterPro" id="IPR027417">
    <property type="entry name" value="P-loop_NTPase"/>
</dbReference>
<dbReference type="PANTHER" id="PTHR10887:SF515">
    <property type="entry name" value="P-LOOP CONTAINING NUCLEOSIDE TRIPHOSPHATE HYDROLASES SUPERFAMILY PROTEIN"/>
    <property type="match status" value="1"/>
</dbReference>
<dbReference type="PANTHER" id="PTHR10887">
    <property type="entry name" value="DNA2/NAM7 HELICASE FAMILY"/>
    <property type="match status" value="1"/>
</dbReference>
<dbReference type="Pfam" id="PF13086">
    <property type="entry name" value="AAA_11"/>
    <property type="match status" value="1"/>
</dbReference>
<dbReference type="EMBL" id="JANAVB010009598">
    <property type="protein sequence ID" value="KAJ6839922.1"/>
    <property type="molecule type" value="Genomic_DNA"/>
</dbReference>
<feature type="domain" description="DUF6469" evidence="3">
    <location>
        <begin position="86"/>
        <end position="215"/>
    </location>
</feature>
<evidence type="ECO:0000256" key="1">
    <source>
        <dbReference type="SAM" id="MobiDB-lite"/>
    </source>
</evidence>
<protein>
    <submittedName>
        <fullName evidence="4">Helicase SEN1-like</fullName>
    </submittedName>
</protein>
<keyword evidence="4" id="KW-0347">Helicase</keyword>
<reference evidence="4" key="2">
    <citation type="submission" date="2023-04" db="EMBL/GenBank/DDBJ databases">
        <authorList>
            <person name="Bruccoleri R.E."/>
            <person name="Oakeley E.J."/>
            <person name="Faust A.-M."/>
            <person name="Dessus-Babus S."/>
            <person name="Altorfer M."/>
            <person name="Burckhardt D."/>
            <person name="Oertli M."/>
            <person name="Naumann U."/>
            <person name="Petersen F."/>
            <person name="Wong J."/>
        </authorList>
    </citation>
    <scope>NUCLEOTIDE SEQUENCE</scope>
    <source>
        <strain evidence="4">GSM-AAB239-AS_SAM_17_03QT</strain>
        <tissue evidence="4">Leaf</tissue>
    </source>
</reference>
<dbReference type="Proteomes" id="UP001140949">
    <property type="component" value="Unassembled WGS sequence"/>
</dbReference>
<dbReference type="SUPFAM" id="SSF52540">
    <property type="entry name" value="P-loop containing nucleoside triphosphate hydrolases"/>
    <property type="match status" value="1"/>
</dbReference>
<reference evidence="4" key="1">
    <citation type="journal article" date="2023" name="GigaByte">
        <title>Genome assembly of the bearded iris, Iris pallida Lam.</title>
        <authorList>
            <person name="Bruccoleri R.E."/>
            <person name="Oakeley E.J."/>
            <person name="Faust A.M.E."/>
            <person name="Altorfer M."/>
            <person name="Dessus-Babus S."/>
            <person name="Burckhardt D."/>
            <person name="Oertli M."/>
            <person name="Naumann U."/>
            <person name="Petersen F."/>
            <person name="Wong J."/>
        </authorList>
    </citation>
    <scope>NUCLEOTIDE SEQUENCE</scope>
    <source>
        <strain evidence="4">GSM-AAB239-AS_SAM_17_03QT</strain>
    </source>
</reference>
<feature type="domain" description="DNA2/NAM7 helicase helicase" evidence="2">
    <location>
        <begin position="258"/>
        <end position="329"/>
    </location>
</feature>
<dbReference type="InterPro" id="IPR045055">
    <property type="entry name" value="DNA2/NAM7-like"/>
</dbReference>
<dbReference type="Gene3D" id="3.40.50.300">
    <property type="entry name" value="P-loop containing nucleotide triphosphate hydrolases"/>
    <property type="match status" value="1"/>
</dbReference>